<evidence type="ECO:0008006" key="5">
    <source>
        <dbReference type="Google" id="ProtNLM"/>
    </source>
</evidence>
<name>A0A6A4HC90_9AGAR</name>
<dbReference type="OrthoDB" id="3061222at2759"/>
<evidence type="ECO:0000313" key="4">
    <source>
        <dbReference type="Proteomes" id="UP000799118"/>
    </source>
</evidence>
<proteinExistence type="inferred from homology"/>
<comment type="similarity">
    <text evidence="1">Belongs to the UDP-glycosyltransferase family.</text>
</comment>
<dbReference type="GO" id="GO:0035251">
    <property type="term" value="F:UDP-glucosyltransferase activity"/>
    <property type="evidence" value="ECO:0007669"/>
    <property type="project" value="TreeGrafter"/>
</dbReference>
<keyword evidence="4" id="KW-1185">Reference proteome</keyword>
<keyword evidence="2" id="KW-0808">Transferase</keyword>
<sequence>SPIVENIGSIYIRETDDLLSVSSSVYKPEAITAVAKWYDSMGKAFYNIGPLALDKAKKSAKSDTDKQVVEFLDRVQQDFGKKSLIYISFGTLFFPLNPEKIWAVFEELIDSKTPFIFTHPSGYAVIPEEIKAKIANSGCGMEVNWAPQELILSHPATGWFITHGRLDLTDALQLRSIR</sequence>
<gene>
    <name evidence="3" type="ORF">BT96DRAFT_827135</name>
</gene>
<protein>
    <recommendedName>
        <fullName evidence="5">UDP-Glycosyltransferase/glycogen phosphorylase</fullName>
    </recommendedName>
</protein>
<dbReference type="Gene3D" id="3.40.50.2000">
    <property type="entry name" value="Glycogen Phosphorylase B"/>
    <property type="match status" value="1"/>
</dbReference>
<dbReference type="PANTHER" id="PTHR48047">
    <property type="entry name" value="GLYCOSYLTRANSFERASE"/>
    <property type="match status" value="1"/>
</dbReference>
<dbReference type="SUPFAM" id="SSF53756">
    <property type="entry name" value="UDP-Glycosyltransferase/glycogen phosphorylase"/>
    <property type="match status" value="1"/>
</dbReference>
<evidence type="ECO:0000256" key="1">
    <source>
        <dbReference type="ARBA" id="ARBA00009995"/>
    </source>
</evidence>
<evidence type="ECO:0000256" key="2">
    <source>
        <dbReference type="ARBA" id="ARBA00022679"/>
    </source>
</evidence>
<evidence type="ECO:0000313" key="3">
    <source>
        <dbReference type="EMBL" id="KAE9394857.1"/>
    </source>
</evidence>
<organism evidence="3 4">
    <name type="scientific">Gymnopus androsaceus JB14</name>
    <dbReference type="NCBI Taxonomy" id="1447944"/>
    <lineage>
        <taxon>Eukaryota</taxon>
        <taxon>Fungi</taxon>
        <taxon>Dikarya</taxon>
        <taxon>Basidiomycota</taxon>
        <taxon>Agaricomycotina</taxon>
        <taxon>Agaricomycetes</taxon>
        <taxon>Agaricomycetidae</taxon>
        <taxon>Agaricales</taxon>
        <taxon>Marasmiineae</taxon>
        <taxon>Omphalotaceae</taxon>
        <taxon>Gymnopus</taxon>
    </lineage>
</organism>
<feature type="non-terminal residue" evidence="3">
    <location>
        <position position="1"/>
    </location>
</feature>
<accession>A0A6A4HC90</accession>
<dbReference type="Pfam" id="PF00201">
    <property type="entry name" value="UDPGT"/>
    <property type="match status" value="1"/>
</dbReference>
<dbReference type="AlphaFoldDB" id="A0A6A4HC90"/>
<dbReference type="EMBL" id="ML769542">
    <property type="protein sequence ID" value="KAE9394857.1"/>
    <property type="molecule type" value="Genomic_DNA"/>
</dbReference>
<dbReference type="InterPro" id="IPR002213">
    <property type="entry name" value="UDP_glucos_trans"/>
</dbReference>
<dbReference type="Proteomes" id="UP000799118">
    <property type="component" value="Unassembled WGS sequence"/>
</dbReference>
<reference evidence="3" key="1">
    <citation type="journal article" date="2019" name="Environ. Microbiol.">
        <title>Fungal ecological strategies reflected in gene transcription - a case study of two litter decomposers.</title>
        <authorList>
            <person name="Barbi F."/>
            <person name="Kohler A."/>
            <person name="Barry K."/>
            <person name="Baskaran P."/>
            <person name="Daum C."/>
            <person name="Fauchery L."/>
            <person name="Ihrmark K."/>
            <person name="Kuo A."/>
            <person name="LaButti K."/>
            <person name="Lipzen A."/>
            <person name="Morin E."/>
            <person name="Grigoriev I.V."/>
            <person name="Henrissat B."/>
            <person name="Lindahl B."/>
            <person name="Martin F."/>
        </authorList>
    </citation>
    <scope>NUCLEOTIDE SEQUENCE</scope>
    <source>
        <strain evidence="3">JB14</strain>
    </source>
</reference>